<dbReference type="GO" id="GO:0052846">
    <property type="term" value="F:inositol-1,5-bisdiphosphate-2,3,4,6-tetrakisphosphate 1-diphosphatase activity"/>
    <property type="evidence" value="ECO:0007669"/>
    <property type="project" value="EnsemblFungi"/>
</dbReference>
<feature type="domain" description="Nudix hydrolase" evidence="5">
    <location>
        <begin position="37"/>
        <end position="196"/>
    </location>
</feature>
<dbReference type="GO" id="GO:0034432">
    <property type="term" value="F:bis(5'-adenosyl)-pentaphosphatase activity"/>
    <property type="evidence" value="ECO:0007669"/>
    <property type="project" value="EnsemblFungi"/>
</dbReference>
<dbReference type="GO" id="GO:0005634">
    <property type="term" value="C:nucleus"/>
    <property type="evidence" value="ECO:0007669"/>
    <property type="project" value="TreeGrafter"/>
</dbReference>
<keyword evidence="3" id="KW-0378">Hydrolase</keyword>
<dbReference type="GO" id="GO:0052847">
    <property type="term" value="F:inositol-1,5-bisdiphosphate-2,3,4,6-tetrakisphosphate 5-diphosphatase activity"/>
    <property type="evidence" value="ECO:0007669"/>
    <property type="project" value="EnsemblFungi"/>
</dbReference>
<organism evidence="6 7">
    <name type="scientific">Pneumocystis jirovecii (strain RU7)</name>
    <name type="common">Human pneumocystis pneumonia agent</name>
    <dbReference type="NCBI Taxonomy" id="1408657"/>
    <lineage>
        <taxon>Eukaryota</taxon>
        <taxon>Fungi</taxon>
        <taxon>Dikarya</taxon>
        <taxon>Ascomycota</taxon>
        <taxon>Taphrinomycotina</taxon>
        <taxon>Pneumocystomycetes</taxon>
        <taxon>Pneumocystaceae</taxon>
        <taxon>Pneumocystis</taxon>
    </lineage>
</organism>
<dbReference type="GO" id="GO:1901911">
    <property type="term" value="P:adenosine 5'-(hexahydrogen pentaphosphate) catabolic process"/>
    <property type="evidence" value="ECO:0007669"/>
    <property type="project" value="EnsemblFungi"/>
</dbReference>
<comment type="caution">
    <text evidence="6">The sequence shown here is derived from an EMBL/GenBank/DDBJ whole genome shotgun (WGS) entry which is preliminary data.</text>
</comment>
<dbReference type="Pfam" id="PF00293">
    <property type="entry name" value="NUDIX"/>
    <property type="match status" value="1"/>
</dbReference>
<dbReference type="EMBL" id="LFWA01000019">
    <property type="protein sequence ID" value="KTW26046.1"/>
    <property type="molecule type" value="Genomic_DNA"/>
</dbReference>
<dbReference type="RefSeq" id="XP_018227891.1">
    <property type="nucleotide sequence ID" value="XM_018375881.1"/>
</dbReference>
<evidence type="ECO:0000313" key="6">
    <source>
        <dbReference type="EMBL" id="KTW26046.1"/>
    </source>
</evidence>
<dbReference type="GO" id="GO:0046872">
    <property type="term" value="F:metal ion binding"/>
    <property type="evidence" value="ECO:0007669"/>
    <property type="project" value="UniProtKB-KW"/>
</dbReference>
<dbReference type="GO" id="GO:1901907">
    <property type="term" value="P:diadenosine pentaphosphate catabolic process"/>
    <property type="evidence" value="ECO:0007669"/>
    <property type="project" value="EnsemblFungi"/>
</dbReference>
<dbReference type="GO" id="GO:0000298">
    <property type="term" value="F:endopolyphosphatase activity"/>
    <property type="evidence" value="ECO:0007669"/>
    <property type="project" value="EnsemblFungi"/>
</dbReference>
<evidence type="ECO:0000256" key="4">
    <source>
        <dbReference type="ARBA" id="ARBA00022842"/>
    </source>
</evidence>
<dbReference type="GO" id="GO:0052845">
    <property type="term" value="F:inositol-5-diphosphate-1,2,3,4,6-pentakisphosphate diphosphatase activity"/>
    <property type="evidence" value="ECO:0007669"/>
    <property type="project" value="EnsemblFungi"/>
</dbReference>
<dbReference type="InterPro" id="IPR015797">
    <property type="entry name" value="NUDIX_hydrolase-like_dom_sf"/>
</dbReference>
<dbReference type="Proteomes" id="UP000053447">
    <property type="component" value="Unassembled WGS sequence"/>
</dbReference>
<protein>
    <recommendedName>
        <fullName evidence="5">Nudix hydrolase domain-containing protein</fullName>
    </recommendedName>
</protein>
<gene>
    <name evidence="6" type="ORF">T551_03618</name>
</gene>
<dbReference type="InterPro" id="IPR047198">
    <property type="entry name" value="DDP-like_NUDIX"/>
</dbReference>
<dbReference type="Gene3D" id="3.90.79.10">
    <property type="entry name" value="Nucleoside Triphosphate Pyrophosphohydrolase"/>
    <property type="match status" value="1"/>
</dbReference>
<dbReference type="InterPro" id="IPR020084">
    <property type="entry name" value="NUDIX_hydrolase_CS"/>
</dbReference>
<dbReference type="PROSITE" id="PS00893">
    <property type="entry name" value="NUDIX_BOX"/>
    <property type="match status" value="1"/>
</dbReference>
<dbReference type="GO" id="GO:0005737">
    <property type="term" value="C:cytoplasm"/>
    <property type="evidence" value="ECO:0007669"/>
    <property type="project" value="TreeGrafter"/>
</dbReference>
<comment type="cofactor">
    <cofactor evidence="1">
        <name>Mg(2+)</name>
        <dbReference type="ChEBI" id="CHEBI:18420"/>
    </cofactor>
</comment>
<dbReference type="GO" id="GO:1990174">
    <property type="term" value="F:phosphodiesterase decapping endonuclease activity"/>
    <property type="evidence" value="ECO:0007669"/>
    <property type="project" value="EnsemblFungi"/>
</dbReference>
<evidence type="ECO:0000313" key="7">
    <source>
        <dbReference type="Proteomes" id="UP000053447"/>
    </source>
</evidence>
<dbReference type="VEuPathDB" id="FungiDB:T551_03618"/>
<dbReference type="eggNOG" id="KOG2839">
    <property type="taxonomic scope" value="Eukaryota"/>
</dbReference>
<sequence>MPDFQGERCDITPIVTPVQRSMVSRTDRTKERYDETGARLVAGIVPLSSTKTHPGFPERKYILCISSTNNKQSWVLPKGGWEIDELIEEAALREAWEEAGIVGKITCSLGMMHDPRPAKTFQRAVKYVMQEDHPYVFHNSCIPPRAIFQYFELDVERLEDEYPEMNKRIRKWMTYSEAKEALAWRLEMVEALERSSILKV</sequence>
<dbReference type="GO" id="GO:0008796">
    <property type="term" value="F:bis(5'-nucleosyl)-tetraphosphatase activity"/>
    <property type="evidence" value="ECO:0007669"/>
    <property type="project" value="EnsemblFungi"/>
</dbReference>
<dbReference type="GO" id="GO:0071545">
    <property type="term" value="P:inositol phosphate catabolic process"/>
    <property type="evidence" value="ECO:0007669"/>
    <property type="project" value="EnsemblFungi"/>
</dbReference>
<dbReference type="GO" id="GO:0030643">
    <property type="term" value="P:intracellular phosphate ion homeostasis"/>
    <property type="evidence" value="ECO:0007669"/>
    <property type="project" value="EnsemblFungi"/>
</dbReference>
<accession>A0A0W4ZCP8</accession>
<dbReference type="InterPro" id="IPR000086">
    <property type="entry name" value="NUDIX_hydrolase_dom"/>
</dbReference>
<evidence type="ECO:0000256" key="3">
    <source>
        <dbReference type="ARBA" id="ARBA00022801"/>
    </source>
</evidence>
<dbReference type="GO" id="GO:0034431">
    <property type="term" value="F:bis(5'-adenosyl)-hexaphosphatase activity"/>
    <property type="evidence" value="ECO:0007669"/>
    <property type="project" value="EnsemblFungi"/>
</dbReference>
<dbReference type="GO" id="GO:1901909">
    <property type="term" value="P:diadenosine hexaphosphate catabolic process"/>
    <property type="evidence" value="ECO:0007669"/>
    <property type="project" value="EnsemblFungi"/>
</dbReference>
<dbReference type="PANTHER" id="PTHR12629">
    <property type="entry name" value="DIPHOSPHOINOSITOL POLYPHOSPHATE PHOSPHOHYDROLASE"/>
    <property type="match status" value="1"/>
</dbReference>
<dbReference type="AlphaFoldDB" id="A0A0W4ZCP8"/>
<dbReference type="PROSITE" id="PS51462">
    <property type="entry name" value="NUDIX"/>
    <property type="match status" value="1"/>
</dbReference>
<dbReference type="OrthoDB" id="2011998at2759"/>
<name>A0A0W4ZCP8_PNEJ7</name>
<proteinExistence type="predicted"/>
<reference evidence="7" key="1">
    <citation type="journal article" date="2016" name="Nat. Commun.">
        <title>Genome analysis of three Pneumocystis species reveals adaptation mechanisms to life exclusively in mammalian hosts.</title>
        <authorList>
            <person name="Ma L."/>
            <person name="Chen Z."/>
            <person name="Huang D.W."/>
            <person name="Kutty G."/>
            <person name="Ishihara M."/>
            <person name="Wang H."/>
            <person name="Abouelleil A."/>
            <person name="Bishop L."/>
            <person name="Davey E."/>
            <person name="Deng R."/>
            <person name="Deng X."/>
            <person name="Fan L."/>
            <person name="Fantoni G."/>
            <person name="Fitzgerald M."/>
            <person name="Gogineni E."/>
            <person name="Goldberg J.M."/>
            <person name="Handley G."/>
            <person name="Hu X."/>
            <person name="Huber C."/>
            <person name="Jiao X."/>
            <person name="Jones K."/>
            <person name="Levin J.Z."/>
            <person name="Liu Y."/>
            <person name="Macdonald P."/>
            <person name="Melnikov A."/>
            <person name="Raley C."/>
            <person name="Sassi M."/>
            <person name="Sherman B.T."/>
            <person name="Song X."/>
            <person name="Sykes S."/>
            <person name="Tran B."/>
            <person name="Walsh L."/>
            <person name="Xia Y."/>
            <person name="Yang J."/>
            <person name="Young S."/>
            <person name="Zeng Q."/>
            <person name="Zheng X."/>
            <person name="Stephens R."/>
            <person name="Nusbaum C."/>
            <person name="Birren B.W."/>
            <person name="Azadi P."/>
            <person name="Lempicki R.A."/>
            <person name="Cuomo C.A."/>
            <person name="Kovacs J.A."/>
        </authorList>
    </citation>
    <scope>NUCLEOTIDE SEQUENCE [LARGE SCALE GENOMIC DNA]</scope>
    <source>
        <strain evidence="7">RU7</strain>
    </source>
</reference>
<dbReference type="STRING" id="1408657.A0A0W4ZCP8"/>
<keyword evidence="7" id="KW-1185">Reference proteome</keyword>
<keyword evidence="4" id="KW-0460">Magnesium</keyword>
<keyword evidence="2" id="KW-0479">Metal-binding</keyword>
<dbReference type="GO" id="GO:0071543">
    <property type="term" value="P:diphosphoinositol polyphosphate metabolic process"/>
    <property type="evidence" value="ECO:0007669"/>
    <property type="project" value="TreeGrafter"/>
</dbReference>
<evidence type="ECO:0000256" key="2">
    <source>
        <dbReference type="ARBA" id="ARBA00022723"/>
    </source>
</evidence>
<dbReference type="SUPFAM" id="SSF55811">
    <property type="entry name" value="Nudix"/>
    <property type="match status" value="1"/>
</dbReference>
<evidence type="ECO:0000256" key="1">
    <source>
        <dbReference type="ARBA" id="ARBA00001946"/>
    </source>
</evidence>
<dbReference type="GO" id="GO:0052745">
    <property type="term" value="F:inositol phosphate phosphatase activity"/>
    <property type="evidence" value="ECO:0007669"/>
    <property type="project" value="EnsemblFungi"/>
</dbReference>
<dbReference type="GeneID" id="28942136"/>
<dbReference type="CDD" id="cd04666">
    <property type="entry name" value="NUDIX_DIPP2_like_Nudt4"/>
    <property type="match status" value="1"/>
</dbReference>
<dbReference type="GO" id="GO:0006798">
    <property type="term" value="P:polyphosphate catabolic process"/>
    <property type="evidence" value="ECO:0007669"/>
    <property type="project" value="EnsemblFungi"/>
</dbReference>
<dbReference type="PANTHER" id="PTHR12629:SF0">
    <property type="entry name" value="DIPHOSPHOINOSITOL-POLYPHOSPHATE DIPHOSPHATASE"/>
    <property type="match status" value="1"/>
</dbReference>
<evidence type="ECO:0000259" key="5">
    <source>
        <dbReference type="PROSITE" id="PS51462"/>
    </source>
</evidence>
<dbReference type="GO" id="GO:0052843">
    <property type="term" value="F:inositol-1-diphosphate-2,3,4,5,6-pentakisphosphate diphosphatase activity"/>
    <property type="evidence" value="ECO:0007669"/>
    <property type="project" value="EnsemblFungi"/>
</dbReference>